<keyword evidence="10" id="KW-1185">Reference proteome</keyword>
<reference evidence="9 10" key="1">
    <citation type="submission" date="2019-08" db="EMBL/GenBank/DDBJ databases">
        <title>Highly reduced genomes of protist endosymbionts show evolutionary convergence.</title>
        <authorList>
            <person name="George E."/>
            <person name="Husnik F."/>
            <person name="Tashyreva D."/>
            <person name="Prokopchuk G."/>
            <person name="Horak A."/>
            <person name="Kwong W.K."/>
            <person name="Lukes J."/>
            <person name="Keeling P.J."/>
        </authorList>
    </citation>
    <scope>NUCLEOTIDE SEQUENCE [LARGE SCALE GENOMIC DNA]</scope>
    <source>
        <strain evidence="9">1605</strain>
    </source>
</reference>
<evidence type="ECO:0000313" key="9">
    <source>
        <dbReference type="EMBL" id="QEK38275.1"/>
    </source>
</evidence>
<evidence type="ECO:0000256" key="8">
    <source>
        <dbReference type="SAM" id="MobiDB-lite"/>
    </source>
</evidence>
<dbReference type="PANTHER" id="PTHR11652">
    <property type="entry name" value="30S RIBOSOMAL PROTEIN S12 FAMILY MEMBER"/>
    <property type="match status" value="1"/>
</dbReference>
<dbReference type="FunFam" id="2.40.50.140:FF:000099">
    <property type="entry name" value="Ribosomal protein S12, mitochondrial"/>
    <property type="match status" value="1"/>
</dbReference>
<keyword evidence="7" id="KW-0694">RNA-binding</keyword>
<dbReference type="GO" id="GO:0006412">
    <property type="term" value="P:translation"/>
    <property type="evidence" value="ECO:0007669"/>
    <property type="project" value="InterPro"/>
</dbReference>
<evidence type="ECO:0000256" key="6">
    <source>
        <dbReference type="RuleBase" id="RU003622"/>
    </source>
</evidence>
<evidence type="ECO:0000256" key="4">
    <source>
        <dbReference type="ARBA" id="ARBA00023274"/>
    </source>
</evidence>
<keyword evidence="7" id="KW-0820">tRNA-binding</keyword>
<keyword evidence="4 6" id="KW-0687">Ribonucleoprotein</keyword>
<comment type="function">
    <text evidence="1 7">With S4 and S5 plays an important role in translational accuracy.</text>
</comment>
<accession>A0A5C0UDX5</accession>
<feature type="region of interest" description="Disordered" evidence="8">
    <location>
        <begin position="110"/>
        <end position="129"/>
    </location>
</feature>
<proteinExistence type="inferred from homology"/>
<dbReference type="OrthoDB" id="9802366at2"/>
<dbReference type="NCBIfam" id="TIGR00981">
    <property type="entry name" value="rpsL_bact"/>
    <property type="match status" value="1"/>
</dbReference>
<dbReference type="SUPFAM" id="SSF50249">
    <property type="entry name" value="Nucleic acid-binding proteins"/>
    <property type="match status" value="1"/>
</dbReference>
<keyword evidence="7" id="KW-0699">rRNA-binding</keyword>
<evidence type="ECO:0000313" key="10">
    <source>
        <dbReference type="Proteomes" id="UP000325155"/>
    </source>
</evidence>
<comment type="function">
    <text evidence="5 7">Interacts with and stabilizes bases of the 16S rRNA that are involved in tRNA selection in the A site and with the mRNA backbone. Located at the interface of the 30S and 50S subunits, it traverses the body of the 30S subunit contacting proteins on the other side and probably holding the rRNA structure together. The combined cluster of proteins S8, S12 and S17 appears to hold together the shoulder and platform of the 30S subunit.</text>
</comment>
<gene>
    <name evidence="9" type="primary">rpsL</name>
    <name evidence="9" type="ORF">FZC35_02790</name>
</gene>
<comment type="subunit">
    <text evidence="7">Part of the 30S ribosomal subunit. Contacts proteins S8 and S17. May interact with IF1 in the 30S initiation complex.</text>
</comment>
<dbReference type="RefSeq" id="WP_148981122.1">
    <property type="nucleotide sequence ID" value="NZ_CP043315.1"/>
</dbReference>
<dbReference type="InterPro" id="IPR006032">
    <property type="entry name" value="Ribosomal_uS12"/>
</dbReference>
<dbReference type="PRINTS" id="PR01034">
    <property type="entry name" value="RIBOSOMALS12"/>
</dbReference>
<dbReference type="PROSITE" id="PS00055">
    <property type="entry name" value="RIBOSOMAL_S12"/>
    <property type="match status" value="1"/>
</dbReference>
<evidence type="ECO:0000256" key="2">
    <source>
        <dbReference type="ARBA" id="ARBA00005657"/>
    </source>
</evidence>
<protein>
    <recommendedName>
        <fullName evidence="7">30S ribosomal protein S12</fullName>
    </recommendedName>
</protein>
<name>A0A5C0UDX5_9PROT</name>
<dbReference type="PIRSF" id="PIRSF002133">
    <property type="entry name" value="Ribosomal_S12/S23"/>
    <property type="match status" value="1"/>
</dbReference>
<evidence type="ECO:0000256" key="3">
    <source>
        <dbReference type="ARBA" id="ARBA00022980"/>
    </source>
</evidence>
<dbReference type="InterPro" id="IPR012340">
    <property type="entry name" value="NA-bd_OB-fold"/>
</dbReference>
<sequence length="129" mass="13989">MTTLRQLCRKKNGGRKVKAVASKFVALSGSPQRKGTCSRVFHMNPRKPNSAQRPVVRVTLTTGYEVTAYVPGMGHALQEHSMVLVRAGGPADLPGVNYRVIRGVLDAKGVEARRSSRSRYGASKPTQKG</sequence>
<dbReference type="InterPro" id="IPR005679">
    <property type="entry name" value="Ribosomal_uS12_bac"/>
</dbReference>
<dbReference type="Proteomes" id="UP000325155">
    <property type="component" value="Chromosome"/>
</dbReference>
<keyword evidence="3 6" id="KW-0689">Ribosomal protein</keyword>
<dbReference type="CDD" id="cd03368">
    <property type="entry name" value="Ribosomal_S12"/>
    <property type="match status" value="1"/>
</dbReference>
<evidence type="ECO:0000256" key="1">
    <source>
        <dbReference type="ARBA" id="ARBA00003022"/>
    </source>
</evidence>
<dbReference type="Pfam" id="PF00164">
    <property type="entry name" value="Ribosom_S12_S23"/>
    <property type="match status" value="1"/>
</dbReference>
<dbReference type="GO" id="GO:0015935">
    <property type="term" value="C:small ribosomal subunit"/>
    <property type="evidence" value="ECO:0007669"/>
    <property type="project" value="InterPro"/>
</dbReference>
<organism evidence="9 10">
    <name type="scientific">Candidatus Cytomitobacter indipagum</name>
    <dbReference type="NCBI Taxonomy" id="2601575"/>
    <lineage>
        <taxon>Bacteria</taxon>
        <taxon>Pseudomonadati</taxon>
        <taxon>Pseudomonadota</taxon>
        <taxon>Alphaproteobacteria</taxon>
        <taxon>Holosporales</taxon>
        <taxon>Holosporaceae</taxon>
        <taxon>Candidatus Cytomitobacter</taxon>
    </lineage>
</organism>
<dbReference type="GO" id="GO:0000049">
    <property type="term" value="F:tRNA binding"/>
    <property type="evidence" value="ECO:0007669"/>
    <property type="project" value="UniProtKB-KW"/>
</dbReference>
<evidence type="ECO:0000256" key="5">
    <source>
        <dbReference type="ARBA" id="ARBA00024962"/>
    </source>
</evidence>
<dbReference type="GO" id="GO:0003735">
    <property type="term" value="F:structural constituent of ribosome"/>
    <property type="evidence" value="ECO:0007669"/>
    <property type="project" value="InterPro"/>
</dbReference>
<dbReference type="EMBL" id="CP043315">
    <property type="protein sequence ID" value="QEK38275.1"/>
    <property type="molecule type" value="Genomic_DNA"/>
</dbReference>
<dbReference type="AlphaFoldDB" id="A0A5C0UDX5"/>
<dbReference type="GO" id="GO:0019843">
    <property type="term" value="F:rRNA binding"/>
    <property type="evidence" value="ECO:0007669"/>
    <property type="project" value="UniProtKB-KW"/>
</dbReference>
<dbReference type="Gene3D" id="2.40.50.140">
    <property type="entry name" value="Nucleic acid-binding proteins"/>
    <property type="match status" value="1"/>
</dbReference>
<evidence type="ECO:0000256" key="7">
    <source>
        <dbReference type="RuleBase" id="RU003623"/>
    </source>
</evidence>
<dbReference type="KEGG" id="cip:FZC35_02790"/>
<comment type="similarity">
    <text evidence="2 6">Belongs to the universal ribosomal protein uS12 family.</text>
</comment>